<sequence>MKFIVAASAALFGATSAFAADLPAPIYTKAPIVVDPGYNWTGFYLGANVGYSWGRSSGTSALTNGAGTTLFTSSGGSNLDGIVGGGQAGYNWQMQNWVWGLEADIQGTGERGSRDFTCPTGICTPGTLPAGFLALVFVIPGAAVPVSLEQKIDWFGTVRGRVGILATPRVLFYATGGLAYGDVSTNETIGASSFSASDLRVGYTVGGGIEGALGGNWSAKLEYLYVDLGRTSGSFTTAIPAFGSGTVASGTLASSYSSRVTDNVLRVGLNYKFSGGPVVAKY</sequence>
<keyword evidence="9" id="KW-1185">Reference proteome</keyword>
<dbReference type="RefSeq" id="WP_146686985.1">
    <property type="nucleotide sequence ID" value="NZ_LT629750.1"/>
</dbReference>
<reference evidence="9" key="1">
    <citation type="submission" date="2016-10" db="EMBL/GenBank/DDBJ databases">
        <authorList>
            <person name="Varghese N."/>
            <person name="Submissions S."/>
        </authorList>
    </citation>
    <scope>NUCLEOTIDE SEQUENCE [LARGE SCALE GENOMIC DNA]</scope>
    <source>
        <strain evidence="9">GAS369</strain>
    </source>
</reference>
<evidence type="ECO:0000256" key="5">
    <source>
        <dbReference type="ARBA" id="ARBA00038306"/>
    </source>
</evidence>
<keyword evidence="4" id="KW-0998">Cell outer membrane</keyword>
<accession>A0A1H1RJG5</accession>
<name>A0A1H1RJG5_9BRAD</name>
<keyword evidence="2 6" id="KW-0732">Signal</keyword>
<dbReference type="Proteomes" id="UP000243904">
    <property type="component" value="Chromosome I"/>
</dbReference>
<evidence type="ECO:0000256" key="3">
    <source>
        <dbReference type="ARBA" id="ARBA00023136"/>
    </source>
</evidence>
<dbReference type="GO" id="GO:0009279">
    <property type="term" value="C:cell outer membrane"/>
    <property type="evidence" value="ECO:0007669"/>
    <property type="project" value="UniProtKB-SubCell"/>
</dbReference>
<organism evidence="8 9">
    <name type="scientific">Bradyrhizobium canariense</name>
    <dbReference type="NCBI Taxonomy" id="255045"/>
    <lineage>
        <taxon>Bacteria</taxon>
        <taxon>Pseudomonadati</taxon>
        <taxon>Pseudomonadota</taxon>
        <taxon>Alphaproteobacteria</taxon>
        <taxon>Hyphomicrobiales</taxon>
        <taxon>Nitrobacteraceae</taxon>
        <taxon>Bradyrhizobium</taxon>
    </lineage>
</organism>
<dbReference type="EMBL" id="LT629750">
    <property type="protein sequence ID" value="SDS35793.1"/>
    <property type="molecule type" value="Genomic_DNA"/>
</dbReference>
<feature type="domain" description="Outer membrane protein beta-barrel" evidence="7">
    <location>
        <begin position="9"/>
        <end position="273"/>
    </location>
</feature>
<evidence type="ECO:0000256" key="1">
    <source>
        <dbReference type="ARBA" id="ARBA00004442"/>
    </source>
</evidence>
<dbReference type="InterPro" id="IPR051692">
    <property type="entry name" value="OMP-like"/>
</dbReference>
<dbReference type="InterPro" id="IPR027385">
    <property type="entry name" value="Beta-barrel_OMP"/>
</dbReference>
<comment type="similarity">
    <text evidence="5">Belongs to the Omp25/RopB family.</text>
</comment>
<feature type="signal peptide" evidence="6">
    <location>
        <begin position="1"/>
        <end position="19"/>
    </location>
</feature>
<comment type="subcellular location">
    <subcellularLocation>
        <location evidence="1">Cell outer membrane</location>
    </subcellularLocation>
</comment>
<dbReference type="SUPFAM" id="SSF56925">
    <property type="entry name" value="OMPA-like"/>
    <property type="match status" value="1"/>
</dbReference>
<evidence type="ECO:0000256" key="4">
    <source>
        <dbReference type="ARBA" id="ARBA00023237"/>
    </source>
</evidence>
<dbReference type="AlphaFoldDB" id="A0A1H1RJG5"/>
<proteinExistence type="inferred from homology"/>
<evidence type="ECO:0000259" key="7">
    <source>
        <dbReference type="Pfam" id="PF13505"/>
    </source>
</evidence>
<evidence type="ECO:0000256" key="2">
    <source>
        <dbReference type="ARBA" id="ARBA00022729"/>
    </source>
</evidence>
<gene>
    <name evidence="8" type="ORF">SAMN05444158_1809</name>
</gene>
<dbReference type="PANTHER" id="PTHR34001:SF3">
    <property type="entry name" value="BLL7405 PROTEIN"/>
    <property type="match status" value="1"/>
</dbReference>
<protein>
    <submittedName>
        <fullName evidence="8">Outer membrane immunogenic protein</fullName>
    </submittedName>
</protein>
<dbReference type="Pfam" id="PF13505">
    <property type="entry name" value="OMP_b-brl"/>
    <property type="match status" value="1"/>
</dbReference>
<evidence type="ECO:0000313" key="8">
    <source>
        <dbReference type="EMBL" id="SDS35793.1"/>
    </source>
</evidence>
<keyword evidence="3" id="KW-0472">Membrane</keyword>
<feature type="chain" id="PRO_5009258941" evidence="6">
    <location>
        <begin position="20"/>
        <end position="282"/>
    </location>
</feature>
<dbReference type="InterPro" id="IPR011250">
    <property type="entry name" value="OMP/PagP_B-barrel"/>
</dbReference>
<evidence type="ECO:0000313" key="9">
    <source>
        <dbReference type="Proteomes" id="UP000243904"/>
    </source>
</evidence>
<evidence type="ECO:0000256" key="6">
    <source>
        <dbReference type="SAM" id="SignalP"/>
    </source>
</evidence>
<dbReference type="Gene3D" id="2.40.160.20">
    <property type="match status" value="1"/>
</dbReference>
<dbReference type="PANTHER" id="PTHR34001">
    <property type="entry name" value="BLL7405 PROTEIN"/>
    <property type="match status" value="1"/>
</dbReference>